<protein>
    <submittedName>
        <fullName evidence="1">Uncharacterized protein</fullName>
    </submittedName>
</protein>
<comment type="caution">
    <text evidence="1">The sequence shown here is derived from an EMBL/GenBank/DDBJ whole genome shotgun (WGS) entry which is preliminary data.</text>
</comment>
<reference evidence="1 2" key="1">
    <citation type="submission" date="2020-08" db="EMBL/GenBank/DDBJ databases">
        <title>Genomic Encyclopedia of Type Strains, Phase III (KMG-III): the genomes of soil and plant-associated and newly described type strains.</title>
        <authorList>
            <person name="Whitman W."/>
        </authorList>
    </citation>
    <scope>NUCLEOTIDE SEQUENCE [LARGE SCALE GENOMIC DNA]</scope>
    <source>
        <strain evidence="1 2">CECT 8572</strain>
    </source>
</reference>
<accession>A0ABR6HTD4</accession>
<dbReference type="RefSeq" id="WP_183475199.1">
    <property type="nucleotide sequence ID" value="NZ_JACIBX010000019.1"/>
</dbReference>
<dbReference type="EMBL" id="JACIBX010000019">
    <property type="protein sequence ID" value="MBB3713726.1"/>
    <property type="molecule type" value="Genomic_DNA"/>
</dbReference>
<dbReference type="Proteomes" id="UP000576152">
    <property type="component" value="Unassembled WGS sequence"/>
</dbReference>
<organism evidence="1 2">
    <name type="scientific">Limimaricola variabilis</name>
    <dbReference type="NCBI Taxonomy" id="1492771"/>
    <lineage>
        <taxon>Bacteria</taxon>
        <taxon>Pseudomonadati</taxon>
        <taxon>Pseudomonadota</taxon>
        <taxon>Alphaproteobacteria</taxon>
        <taxon>Rhodobacterales</taxon>
        <taxon>Paracoccaceae</taxon>
        <taxon>Limimaricola</taxon>
    </lineage>
</organism>
<sequence>MTEKRKLSEALESAKERGRAWPGEMLADPEMLTEEQMAQRLGVSPAEIKGLRRQHRVLALNLLGETRYPAFQTGPNGMILPCLDQIIARLNGQFLEAYRLLMSKTHDGTNRRLHELLATGEADKVLGEADAWQSGAFT</sequence>
<keyword evidence="2" id="KW-1185">Reference proteome</keyword>
<gene>
    <name evidence="1" type="ORF">FHS00_003333</name>
</gene>
<evidence type="ECO:0000313" key="1">
    <source>
        <dbReference type="EMBL" id="MBB3713726.1"/>
    </source>
</evidence>
<name>A0ABR6HTD4_9RHOB</name>
<proteinExistence type="predicted"/>
<evidence type="ECO:0000313" key="2">
    <source>
        <dbReference type="Proteomes" id="UP000576152"/>
    </source>
</evidence>